<accession>A0A9X2CMH1</accession>
<organism evidence="1 2">
    <name type="scientific">Shewanella gaetbuli</name>
    <dbReference type="NCBI Taxonomy" id="220752"/>
    <lineage>
        <taxon>Bacteria</taxon>
        <taxon>Pseudomonadati</taxon>
        <taxon>Pseudomonadota</taxon>
        <taxon>Gammaproteobacteria</taxon>
        <taxon>Alteromonadales</taxon>
        <taxon>Shewanellaceae</taxon>
        <taxon>Shewanella</taxon>
    </lineage>
</organism>
<proteinExistence type="predicted"/>
<evidence type="ECO:0008006" key="3">
    <source>
        <dbReference type="Google" id="ProtNLM"/>
    </source>
</evidence>
<comment type="caution">
    <text evidence="1">The sequence shown here is derived from an EMBL/GenBank/DDBJ whole genome shotgun (WGS) entry which is preliminary data.</text>
</comment>
<dbReference type="AlphaFoldDB" id="A0A9X2CMH1"/>
<gene>
    <name evidence="1" type="ORF">L2672_13415</name>
</gene>
<evidence type="ECO:0000313" key="2">
    <source>
        <dbReference type="Proteomes" id="UP001139333"/>
    </source>
</evidence>
<dbReference type="Proteomes" id="UP001139333">
    <property type="component" value="Unassembled WGS sequence"/>
</dbReference>
<sequence>MAAQPRVKFLLPFALATFMLTGCIKSPEWTLFYFADTPNKTDLSLNYDAIKGYYNTLEQCQAKGAGIVRIQGVEITEQVDFICGQQCQIADDNQVSCSQLVSDKDFLKQL</sequence>
<reference evidence="1" key="1">
    <citation type="submission" date="2022-01" db="EMBL/GenBank/DDBJ databases">
        <title>Whole genome-based taxonomy of the Shewanellaceae.</title>
        <authorList>
            <person name="Martin-Rodriguez A.J."/>
        </authorList>
    </citation>
    <scope>NUCLEOTIDE SEQUENCE</scope>
    <source>
        <strain evidence="1">DSM 16422</strain>
    </source>
</reference>
<evidence type="ECO:0000313" key="1">
    <source>
        <dbReference type="EMBL" id="MCL1143675.1"/>
    </source>
</evidence>
<keyword evidence="2" id="KW-1185">Reference proteome</keyword>
<dbReference type="EMBL" id="JAKIKP010000011">
    <property type="protein sequence ID" value="MCL1143675.1"/>
    <property type="molecule type" value="Genomic_DNA"/>
</dbReference>
<dbReference type="RefSeq" id="WP_248996349.1">
    <property type="nucleotide sequence ID" value="NZ_JAKIKP010000011.1"/>
</dbReference>
<name>A0A9X2CMH1_9GAMM</name>
<protein>
    <recommendedName>
        <fullName evidence="3">Lipoprotein</fullName>
    </recommendedName>
</protein>
<dbReference type="PROSITE" id="PS51257">
    <property type="entry name" value="PROKAR_LIPOPROTEIN"/>
    <property type="match status" value="1"/>
</dbReference>